<dbReference type="SUPFAM" id="SSF52402">
    <property type="entry name" value="Adenine nucleotide alpha hydrolases-like"/>
    <property type="match status" value="2"/>
</dbReference>
<protein>
    <submittedName>
        <fullName evidence="5">Nucleotide-binding universal stress UspA family protein</fullName>
    </submittedName>
</protein>
<feature type="domain" description="UspA" evidence="4">
    <location>
        <begin position="16"/>
        <end position="152"/>
    </location>
</feature>
<dbReference type="PANTHER" id="PTHR46268:SF27">
    <property type="entry name" value="UNIVERSAL STRESS PROTEIN RV2623"/>
    <property type="match status" value="1"/>
</dbReference>
<dbReference type="InterPro" id="IPR014729">
    <property type="entry name" value="Rossmann-like_a/b/a_fold"/>
</dbReference>
<dbReference type="PANTHER" id="PTHR46268">
    <property type="entry name" value="STRESS RESPONSE PROTEIN NHAX"/>
    <property type="match status" value="1"/>
</dbReference>
<keyword evidence="2" id="KW-0547">Nucleotide-binding</keyword>
<keyword evidence="3" id="KW-0067">ATP-binding</keyword>
<evidence type="ECO:0000313" key="5">
    <source>
        <dbReference type="EMBL" id="RDI68323.1"/>
    </source>
</evidence>
<dbReference type="EMBL" id="QQBC01000002">
    <property type="protein sequence ID" value="RDI68323.1"/>
    <property type="molecule type" value="Genomic_DNA"/>
</dbReference>
<evidence type="ECO:0000313" key="6">
    <source>
        <dbReference type="Proteomes" id="UP000254869"/>
    </source>
</evidence>
<gene>
    <name evidence="5" type="ORF">DFR76_102724</name>
</gene>
<dbReference type="AlphaFoldDB" id="A0A370ICA2"/>
<evidence type="ECO:0000256" key="3">
    <source>
        <dbReference type="ARBA" id="ARBA00022840"/>
    </source>
</evidence>
<organism evidence="5 6">
    <name type="scientific">Nocardia pseudobrasiliensis</name>
    <dbReference type="NCBI Taxonomy" id="45979"/>
    <lineage>
        <taxon>Bacteria</taxon>
        <taxon>Bacillati</taxon>
        <taxon>Actinomycetota</taxon>
        <taxon>Actinomycetes</taxon>
        <taxon>Mycobacteriales</taxon>
        <taxon>Nocardiaceae</taxon>
        <taxon>Nocardia</taxon>
    </lineage>
</organism>
<dbReference type="Pfam" id="PF00582">
    <property type="entry name" value="Usp"/>
    <property type="match status" value="2"/>
</dbReference>
<comment type="similarity">
    <text evidence="1">Belongs to the universal stress protein A family.</text>
</comment>
<proteinExistence type="inferred from homology"/>
<dbReference type="STRING" id="1210086.GCA_001613105_01300"/>
<evidence type="ECO:0000256" key="2">
    <source>
        <dbReference type="ARBA" id="ARBA00022741"/>
    </source>
</evidence>
<dbReference type="PRINTS" id="PR01438">
    <property type="entry name" value="UNVRSLSTRESS"/>
</dbReference>
<dbReference type="InterPro" id="IPR006015">
    <property type="entry name" value="Universal_stress_UspA"/>
</dbReference>
<accession>A0A370ICA2</accession>
<dbReference type="Proteomes" id="UP000254869">
    <property type="component" value="Unassembled WGS sequence"/>
</dbReference>
<comment type="caution">
    <text evidence="5">The sequence shown here is derived from an EMBL/GenBank/DDBJ whole genome shotgun (WGS) entry which is preliminary data.</text>
</comment>
<keyword evidence="6" id="KW-1185">Reference proteome</keyword>
<evidence type="ECO:0000256" key="1">
    <source>
        <dbReference type="ARBA" id="ARBA00008791"/>
    </source>
</evidence>
<evidence type="ECO:0000259" key="4">
    <source>
        <dbReference type="Pfam" id="PF00582"/>
    </source>
</evidence>
<dbReference type="GO" id="GO:0005524">
    <property type="term" value="F:ATP binding"/>
    <property type="evidence" value="ECO:0007669"/>
    <property type="project" value="UniProtKB-KW"/>
</dbReference>
<dbReference type="Gene3D" id="3.40.50.620">
    <property type="entry name" value="HUPs"/>
    <property type="match status" value="2"/>
</dbReference>
<name>A0A370ICA2_9NOCA</name>
<reference evidence="5 6" key="1">
    <citation type="submission" date="2018-07" db="EMBL/GenBank/DDBJ databases">
        <title>Genomic Encyclopedia of Type Strains, Phase IV (KMG-IV): sequencing the most valuable type-strain genomes for metagenomic binning, comparative biology and taxonomic classification.</title>
        <authorList>
            <person name="Goeker M."/>
        </authorList>
    </citation>
    <scope>NUCLEOTIDE SEQUENCE [LARGE SCALE GENOMIC DNA]</scope>
    <source>
        <strain evidence="5 6">DSM 44290</strain>
    </source>
</reference>
<feature type="domain" description="UspA" evidence="4">
    <location>
        <begin position="166"/>
        <end position="303"/>
    </location>
</feature>
<dbReference type="InterPro" id="IPR006016">
    <property type="entry name" value="UspA"/>
</dbReference>
<sequence>MMQSHNDVHHLVSAPVVVGVDGPASDAALDWAADLALRRGRELRIVHGLDLAGVVARYGEHDARVPMLRETVRARGAAVVERAARRVGEQAPGSRVSTEVSESGPAELLVGESARAYRLVLGHRSASGLVGHLGSTLVSVASHGRGAVVVVRPDAGGESWVRRSGPVVVGIDGGPVSEAAVAAAFEEASERGSELIAVHVWSERDLGRFAGTSGPLGPVADFRELESEIVGERLAGWQEKYPEVVVVRRLYPADVVATLQHWSQSAQLMVVGSRGRGGFLGLLLGSTSNSLVQHAQCPVMVVHPVESQPRAR</sequence>